<accession>A0ABS2ZRW6</accession>
<dbReference type="Gene3D" id="1.10.287.1080">
    <property type="entry name" value="MazG-like"/>
    <property type="match status" value="1"/>
</dbReference>
<evidence type="ECO:0000313" key="1">
    <source>
        <dbReference type="EMBL" id="MBN3554789.1"/>
    </source>
</evidence>
<evidence type="ECO:0000313" key="2">
    <source>
        <dbReference type="Proteomes" id="UP001296923"/>
    </source>
</evidence>
<proteinExistence type="predicted"/>
<name>A0ABS2ZRW6_9BACL</name>
<dbReference type="Proteomes" id="UP001296923">
    <property type="component" value="Unassembled WGS sequence"/>
</dbReference>
<evidence type="ECO:0008006" key="3">
    <source>
        <dbReference type="Google" id="ProtNLM"/>
    </source>
</evidence>
<reference evidence="1 2" key="1">
    <citation type="submission" date="2021-01" db="EMBL/GenBank/DDBJ databases">
        <title>Genome Sequencing of Type Strains.</title>
        <authorList>
            <person name="Lemaire J.F."/>
            <person name="Inderbitzin P."/>
            <person name="Collins S.B."/>
            <person name="Wespe N."/>
            <person name="Knight-Connoni V."/>
        </authorList>
    </citation>
    <scope>NUCLEOTIDE SEQUENCE [LARGE SCALE GENOMIC DNA]</scope>
    <source>
        <strain evidence="1 2">DSM 23009</strain>
    </source>
</reference>
<dbReference type="RefSeq" id="WP_205725784.1">
    <property type="nucleotide sequence ID" value="NZ_JAFHKR010000039.1"/>
</dbReference>
<organism evidence="1 2">
    <name type="scientific">Fictibacillus nanhaiensis</name>
    <dbReference type="NCBI Taxonomy" id="742169"/>
    <lineage>
        <taxon>Bacteria</taxon>
        <taxon>Bacillati</taxon>
        <taxon>Bacillota</taxon>
        <taxon>Bacilli</taxon>
        <taxon>Bacillales</taxon>
        <taxon>Fictibacillaceae</taxon>
        <taxon>Fictibacillus</taxon>
    </lineage>
</organism>
<protein>
    <recommendedName>
        <fullName evidence="3">NTP pyrophosphohydrolase MazG putative catalytic core domain-containing protein</fullName>
    </recommendedName>
</protein>
<keyword evidence="2" id="KW-1185">Reference proteome</keyword>
<dbReference type="SUPFAM" id="SSF101386">
    <property type="entry name" value="all-alpha NTP pyrophosphatases"/>
    <property type="match status" value="1"/>
</dbReference>
<comment type="caution">
    <text evidence="1">The sequence shown here is derived from an EMBL/GenBank/DDBJ whole genome shotgun (WGS) entry which is preliminary data.</text>
</comment>
<sequence length="134" mass="15689">MSDMKRIHKELEEFQLQKGWEISQESAEKSTESLLLNHLLLTTEIAEIAEELRRMLNRAYDMKEEGVEGERAFQLAKEEVAEDIGKEIADSIAYLFKFATFFQRDIEGDIKNKLNEINARTKPNLQKRIKEEVK</sequence>
<dbReference type="EMBL" id="JAFHKR010000039">
    <property type="protein sequence ID" value="MBN3554789.1"/>
    <property type="molecule type" value="Genomic_DNA"/>
</dbReference>
<gene>
    <name evidence="1" type="ORF">JYA63_10970</name>
</gene>